<feature type="region of interest" description="Disordered" evidence="1">
    <location>
        <begin position="29"/>
        <end position="71"/>
    </location>
</feature>
<proteinExistence type="predicted"/>
<dbReference type="AlphaFoldDB" id="A0A918JRS4"/>
<comment type="caution">
    <text evidence="2">The sequence shown here is derived from an EMBL/GenBank/DDBJ whole genome shotgun (WGS) entry which is preliminary data.</text>
</comment>
<keyword evidence="3" id="KW-1185">Reference proteome</keyword>
<reference evidence="2" key="2">
    <citation type="submission" date="2020-09" db="EMBL/GenBank/DDBJ databases">
        <authorList>
            <person name="Sun Q."/>
            <person name="Kim S."/>
        </authorList>
    </citation>
    <scope>NUCLEOTIDE SEQUENCE</scope>
    <source>
        <strain evidence="2">KCTC 22164</strain>
    </source>
</reference>
<evidence type="ECO:0000313" key="2">
    <source>
        <dbReference type="EMBL" id="GGW96056.1"/>
    </source>
</evidence>
<protein>
    <submittedName>
        <fullName evidence="2">Uncharacterized protein</fullName>
    </submittedName>
</protein>
<feature type="compositionally biased region" description="Polar residues" evidence="1">
    <location>
        <begin position="29"/>
        <end position="38"/>
    </location>
</feature>
<name>A0A918JRS4_9ALTE</name>
<dbReference type="EMBL" id="BMXP01000012">
    <property type="protein sequence ID" value="GGW96056.1"/>
    <property type="molecule type" value="Genomic_DNA"/>
</dbReference>
<evidence type="ECO:0000256" key="1">
    <source>
        <dbReference type="SAM" id="MobiDB-lite"/>
    </source>
</evidence>
<reference evidence="2" key="1">
    <citation type="journal article" date="2014" name="Int. J. Syst. Evol. Microbiol.">
        <title>Complete genome sequence of Corynebacterium casei LMG S-19264T (=DSM 44701T), isolated from a smear-ripened cheese.</title>
        <authorList>
            <consortium name="US DOE Joint Genome Institute (JGI-PGF)"/>
            <person name="Walter F."/>
            <person name="Albersmeier A."/>
            <person name="Kalinowski J."/>
            <person name="Ruckert C."/>
        </authorList>
    </citation>
    <scope>NUCLEOTIDE SEQUENCE</scope>
    <source>
        <strain evidence="2">KCTC 22164</strain>
    </source>
</reference>
<evidence type="ECO:0000313" key="3">
    <source>
        <dbReference type="Proteomes" id="UP000631300"/>
    </source>
</evidence>
<accession>A0A918JRS4</accession>
<organism evidence="2 3">
    <name type="scientific">Alteromonas halophila</name>
    <dbReference type="NCBI Taxonomy" id="516698"/>
    <lineage>
        <taxon>Bacteria</taxon>
        <taxon>Pseudomonadati</taxon>
        <taxon>Pseudomonadota</taxon>
        <taxon>Gammaproteobacteria</taxon>
        <taxon>Alteromonadales</taxon>
        <taxon>Alteromonadaceae</taxon>
        <taxon>Alteromonas/Salinimonas group</taxon>
        <taxon>Alteromonas</taxon>
    </lineage>
</organism>
<dbReference type="Proteomes" id="UP000631300">
    <property type="component" value="Unassembled WGS sequence"/>
</dbReference>
<sequence length="71" mass="7361">MKSNSNIMKNVKSGIVALLGCLEVDSISSESQAKNTTVIRPGARHGGSIPPNPTTLNKPLLPDTYGGALSL</sequence>
<gene>
    <name evidence="2" type="ORF">GCM10007391_32820</name>
</gene>